<dbReference type="GO" id="GO:0005524">
    <property type="term" value="F:ATP binding"/>
    <property type="evidence" value="ECO:0007669"/>
    <property type="project" value="UniProtKB-UniRule"/>
</dbReference>
<keyword evidence="2" id="KW-0808">Transferase</keyword>
<dbReference type="InParanoid" id="A0A1X2H2E2"/>
<evidence type="ECO:0000259" key="9">
    <source>
        <dbReference type="PROSITE" id="PS50127"/>
    </source>
</evidence>
<keyword evidence="11" id="KW-1185">Reference proteome</keyword>
<evidence type="ECO:0000256" key="1">
    <source>
        <dbReference type="ARBA" id="ARBA00012486"/>
    </source>
</evidence>
<dbReference type="GO" id="GO:0061631">
    <property type="term" value="F:ubiquitin conjugating enzyme activity"/>
    <property type="evidence" value="ECO:0007669"/>
    <property type="project" value="UniProtKB-EC"/>
</dbReference>
<dbReference type="OMA" id="WKSTYGI"/>
<proteinExistence type="inferred from homology"/>
<organism evidence="10 11">
    <name type="scientific">Syncephalastrum racemosum</name>
    <name type="common">Filamentous fungus</name>
    <dbReference type="NCBI Taxonomy" id="13706"/>
    <lineage>
        <taxon>Eukaryota</taxon>
        <taxon>Fungi</taxon>
        <taxon>Fungi incertae sedis</taxon>
        <taxon>Mucoromycota</taxon>
        <taxon>Mucoromycotina</taxon>
        <taxon>Mucoromycetes</taxon>
        <taxon>Mucorales</taxon>
        <taxon>Syncephalastraceae</taxon>
        <taxon>Syncephalastrum</taxon>
    </lineage>
</organism>
<evidence type="ECO:0000313" key="11">
    <source>
        <dbReference type="Proteomes" id="UP000242180"/>
    </source>
</evidence>
<dbReference type="InterPro" id="IPR000608">
    <property type="entry name" value="UBC"/>
</dbReference>
<reference evidence="10 11" key="1">
    <citation type="submission" date="2016-07" db="EMBL/GenBank/DDBJ databases">
        <title>Pervasive Adenine N6-methylation of Active Genes in Fungi.</title>
        <authorList>
            <consortium name="DOE Joint Genome Institute"/>
            <person name="Mondo S.J."/>
            <person name="Dannebaum R.O."/>
            <person name="Kuo R.C."/>
            <person name="Labutti K."/>
            <person name="Haridas S."/>
            <person name="Kuo A."/>
            <person name="Salamov A."/>
            <person name="Ahrendt S.R."/>
            <person name="Lipzen A."/>
            <person name="Sullivan W."/>
            <person name="Andreopoulos W.B."/>
            <person name="Clum A."/>
            <person name="Lindquist E."/>
            <person name="Daum C."/>
            <person name="Ramamoorthy G.K."/>
            <person name="Gryganskyi A."/>
            <person name="Culley D."/>
            <person name="Magnuson J.K."/>
            <person name="James T.Y."/>
            <person name="O'Malley M.A."/>
            <person name="Stajich J.E."/>
            <person name="Spatafora J.W."/>
            <person name="Visel A."/>
            <person name="Grigoriev I.V."/>
        </authorList>
    </citation>
    <scope>NUCLEOTIDE SEQUENCE [LARGE SCALE GENOMIC DNA]</scope>
    <source>
        <strain evidence="10 11">NRRL 2496</strain>
    </source>
</reference>
<dbReference type="InterPro" id="IPR050113">
    <property type="entry name" value="Ub_conjugating_enzyme"/>
</dbReference>
<dbReference type="SUPFAM" id="SSF54495">
    <property type="entry name" value="UBC-like"/>
    <property type="match status" value="1"/>
</dbReference>
<dbReference type="EC" id="2.3.2.23" evidence="1"/>
<dbReference type="Pfam" id="PF00179">
    <property type="entry name" value="UQ_con"/>
    <property type="match status" value="1"/>
</dbReference>
<name>A0A1X2H2E2_SYNRA</name>
<protein>
    <recommendedName>
        <fullName evidence="1">E2 ubiquitin-conjugating enzyme</fullName>
        <ecNumber evidence="1">2.3.2.23</ecNumber>
    </recommendedName>
</protein>
<evidence type="ECO:0000256" key="5">
    <source>
        <dbReference type="ARBA" id="ARBA00022840"/>
    </source>
</evidence>
<feature type="active site" description="Glycyl thioester intermediate" evidence="6">
    <location>
        <position position="89"/>
    </location>
</feature>
<gene>
    <name evidence="10" type="ORF">BCR43DRAFT_497553</name>
</gene>
<keyword evidence="3 7" id="KW-0547">Nucleotide-binding</keyword>
<evidence type="ECO:0000256" key="4">
    <source>
        <dbReference type="ARBA" id="ARBA00022786"/>
    </source>
</evidence>
<dbReference type="InterPro" id="IPR023313">
    <property type="entry name" value="UBQ-conjugating_AS"/>
</dbReference>
<dbReference type="Proteomes" id="UP000242180">
    <property type="component" value="Unassembled WGS sequence"/>
</dbReference>
<evidence type="ECO:0000256" key="3">
    <source>
        <dbReference type="ARBA" id="ARBA00022741"/>
    </source>
</evidence>
<comment type="similarity">
    <text evidence="7">Belongs to the ubiquitin-conjugating enzyme family.</text>
</comment>
<evidence type="ECO:0000256" key="2">
    <source>
        <dbReference type="ARBA" id="ARBA00022679"/>
    </source>
</evidence>
<evidence type="ECO:0000256" key="7">
    <source>
        <dbReference type="RuleBase" id="RU362109"/>
    </source>
</evidence>
<dbReference type="Gene3D" id="3.10.110.10">
    <property type="entry name" value="Ubiquitin Conjugating Enzyme"/>
    <property type="match status" value="1"/>
</dbReference>
<keyword evidence="4 7" id="KW-0833">Ubl conjugation pathway</keyword>
<dbReference type="STRING" id="13706.A0A1X2H2E2"/>
<feature type="compositionally biased region" description="Low complexity" evidence="8">
    <location>
        <begin position="176"/>
        <end position="223"/>
    </location>
</feature>
<feature type="domain" description="UBC core" evidence="9">
    <location>
        <begin position="5"/>
        <end position="151"/>
    </location>
</feature>
<dbReference type="PANTHER" id="PTHR24067">
    <property type="entry name" value="UBIQUITIN-CONJUGATING ENZYME E2"/>
    <property type="match status" value="1"/>
</dbReference>
<dbReference type="OrthoDB" id="10069349at2759"/>
<dbReference type="PROSITE" id="PS50127">
    <property type="entry name" value="UBC_2"/>
    <property type="match status" value="1"/>
</dbReference>
<dbReference type="PROSITE" id="PS00183">
    <property type="entry name" value="UBC_1"/>
    <property type="match status" value="1"/>
</dbReference>
<comment type="caution">
    <text evidence="10">The sequence shown here is derived from an EMBL/GenBank/DDBJ whole genome shotgun (WGS) entry which is preliminary data.</text>
</comment>
<dbReference type="AlphaFoldDB" id="A0A1X2H2E2"/>
<dbReference type="SMART" id="SM00212">
    <property type="entry name" value="UBCc"/>
    <property type="match status" value="1"/>
</dbReference>
<feature type="compositionally biased region" description="Polar residues" evidence="8">
    <location>
        <begin position="224"/>
        <end position="240"/>
    </location>
</feature>
<dbReference type="CDD" id="cd23804">
    <property type="entry name" value="UBCc_UBE2S"/>
    <property type="match status" value="1"/>
</dbReference>
<evidence type="ECO:0000256" key="6">
    <source>
        <dbReference type="PROSITE-ProRule" id="PRU10133"/>
    </source>
</evidence>
<feature type="region of interest" description="Disordered" evidence="8">
    <location>
        <begin position="155"/>
        <end position="270"/>
    </location>
</feature>
<dbReference type="FunFam" id="3.10.110.10:FF:000031">
    <property type="entry name" value="Ubiquitin-conjugating enzyme E2 22"/>
    <property type="match status" value="1"/>
</dbReference>
<sequence length="270" mass="29363">MLAPGALKLIAKDLQGLIQKPPEDIQVVNSDQDLTEIKAWIRGPDDTPYENGYFQVQLLFGEGYPEAPPKGYFKTKIFHPNVAANGEICVNTLKKDWNASLGIKRVLLTIKCLLIFPNPESALNEEAGKLLLEQYDDYAKRARLFTHIHAKSGHSEYHALASQRPSPKQDEENPPAKAASSAAASTAADAKLGTKTTNTSATTRATSPTTTTNTTTTTTTTTTNVLTPSAVSNHGSTTVKRNQDKESDAAPTAKRQRAALADKKKHLRRL</sequence>
<evidence type="ECO:0000256" key="8">
    <source>
        <dbReference type="SAM" id="MobiDB-lite"/>
    </source>
</evidence>
<dbReference type="InterPro" id="IPR016135">
    <property type="entry name" value="UBQ-conjugating_enzyme/RWD"/>
</dbReference>
<keyword evidence="5 7" id="KW-0067">ATP-binding</keyword>
<dbReference type="EMBL" id="MCGN01000010">
    <property type="protein sequence ID" value="ORY91961.1"/>
    <property type="molecule type" value="Genomic_DNA"/>
</dbReference>
<accession>A0A1X2H2E2</accession>
<evidence type="ECO:0000313" key="10">
    <source>
        <dbReference type="EMBL" id="ORY91961.1"/>
    </source>
</evidence>